<sequence length="56" mass="6437">MQLKHDLGNCRCLKESESVYIQGAKLHKTEVLKLNLKRCLLRRVSAVTTLDSLPVW</sequence>
<comment type="caution">
    <text evidence="1">The sequence shown here is derived from an EMBL/GenBank/DDBJ whole genome shotgun (WGS) entry which is preliminary data.</text>
</comment>
<organism evidence="1">
    <name type="scientific">Medicago truncatula</name>
    <name type="common">Barrel medic</name>
    <name type="synonym">Medicago tribuloides</name>
    <dbReference type="NCBI Taxonomy" id="3880"/>
    <lineage>
        <taxon>Eukaryota</taxon>
        <taxon>Viridiplantae</taxon>
        <taxon>Streptophyta</taxon>
        <taxon>Embryophyta</taxon>
        <taxon>Tracheophyta</taxon>
        <taxon>Spermatophyta</taxon>
        <taxon>Magnoliopsida</taxon>
        <taxon>eudicotyledons</taxon>
        <taxon>Gunneridae</taxon>
        <taxon>Pentapetalae</taxon>
        <taxon>rosids</taxon>
        <taxon>fabids</taxon>
        <taxon>Fabales</taxon>
        <taxon>Fabaceae</taxon>
        <taxon>Papilionoideae</taxon>
        <taxon>50 kb inversion clade</taxon>
        <taxon>NPAAA clade</taxon>
        <taxon>Hologalegina</taxon>
        <taxon>IRL clade</taxon>
        <taxon>Trifolieae</taxon>
        <taxon>Medicago</taxon>
    </lineage>
</organism>
<evidence type="ECO:0000313" key="1">
    <source>
        <dbReference type="EMBL" id="RHN45108.1"/>
    </source>
</evidence>
<dbReference type="EMBL" id="PSQE01000007">
    <property type="protein sequence ID" value="RHN45108.1"/>
    <property type="molecule type" value="Genomic_DNA"/>
</dbReference>
<dbReference type="AlphaFoldDB" id="A0A396GXC1"/>
<gene>
    <name evidence="1" type="ORF">MtrunA17_Chr7g0226721</name>
</gene>
<reference evidence="1" key="1">
    <citation type="journal article" date="2018" name="Nat. Plants">
        <title>Whole-genome landscape of Medicago truncatula symbiotic genes.</title>
        <authorList>
            <person name="Pecrix Y."/>
            <person name="Gamas P."/>
            <person name="Carrere S."/>
        </authorList>
    </citation>
    <scope>NUCLEOTIDE SEQUENCE</scope>
    <source>
        <tissue evidence="1">Leaves</tissue>
    </source>
</reference>
<accession>A0A396GXC1</accession>
<dbReference type="Proteomes" id="UP000265566">
    <property type="component" value="Chromosome 7"/>
</dbReference>
<proteinExistence type="predicted"/>
<protein>
    <submittedName>
        <fullName evidence="1">Uncharacterized protein</fullName>
    </submittedName>
</protein>
<name>A0A396GXC1_MEDTR</name>
<dbReference type="Gramene" id="rna39316">
    <property type="protein sequence ID" value="RHN45108.1"/>
    <property type="gene ID" value="gene39316"/>
</dbReference>